<evidence type="ECO:0000313" key="2">
    <source>
        <dbReference type="Proteomes" id="UP001066276"/>
    </source>
</evidence>
<dbReference type="Proteomes" id="UP001066276">
    <property type="component" value="Chromosome 3_2"/>
</dbReference>
<proteinExistence type="predicted"/>
<comment type="caution">
    <text evidence="1">The sequence shown here is derived from an EMBL/GenBank/DDBJ whole genome shotgun (WGS) entry which is preliminary data.</text>
</comment>
<gene>
    <name evidence="1" type="ORF">NDU88_000382</name>
</gene>
<keyword evidence="2" id="KW-1185">Reference proteome</keyword>
<organism evidence="1 2">
    <name type="scientific">Pleurodeles waltl</name>
    <name type="common">Iberian ribbed newt</name>
    <dbReference type="NCBI Taxonomy" id="8319"/>
    <lineage>
        <taxon>Eukaryota</taxon>
        <taxon>Metazoa</taxon>
        <taxon>Chordata</taxon>
        <taxon>Craniata</taxon>
        <taxon>Vertebrata</taxon>
        <taxon>Euteleostomi</taxon>
        <taxon>Amphibia</taxon>
        <taxon>Batrachia</taxon>
        <taxon>Caudata</taxon>
        <taxon>Salamandroidea</taxon>
        <taxon>Salamandridae</taxon>
        <taxon>Pleurodelinae</taxon>
        <taxon>Pleurodeles</taxon>
    </lineage>
</organism>
<dbReference type="AlphaFoldDB" id="A0AAV7TG49"/>
<dbReference type="EMBL" id="JANPWB010000006">
    <property type="protein sequence ID" value="KAJ1175091.1"/>
    <property type="molecule type" value="Genomic_DNA"/>
</dbReference>
<evidence type="ECO:0000313" key="1">
    <source>
        <dbReference type="EMBL" id="KAJ1175091.1"/>
    </source>
</evidence>
<sequence length="74" mass="8188">MLASTTPPNELPRAIREPLLGTKLRFLQRAVRNNGGFDGAGRAASPQSFAQTRFPPHFSPFPLIFTEPFFTGRS</sequence>
<protein>
    <submittedName>
        <fullName evidence="1">Uncharacterized protein</fullName>
    </submittedName>
</protein>
<accession>A0AAV7TG49</accession>
<reference evidence="1" key="1">
    <citation type="journal article" date="2022" name="bioRxiv">
        <title>Sequencing and chromosome-scale assembly of the giantPleurodeles waltlgenome.</title>
        <authorList>
            <person name="Brown T."/>
            <person name="Elewa A."/>
            <person name="Iarovenko S."/>
            <person name="Subramanian E."/>
            <person name="Araus A.J."/>
            <person name="Petzold A."/>
            <person name="Susuki M."/>
            <person name="Suzuki K.-i.T."/>
            <person name="Hayashi T."/>
            <person name="Toyoda A."/>
            <person name="Oliveira C."/>
            <person name="Osipova E."/>
            <person name="Leigh N.D."/>
            <person name="Simon A."/>
            <person name="Yun M.H."/>
        </authorList>
    </citation>
    <scope>NUCLEOTIDE SEQUENCE</scope>
    <source>
        <strain evidence="1">20211129_DDA</strain>
        <tissue evidence="1">Liver</tissue>
    </source>
</reference>
<name>A0AAV7TG49_PLEWA</name>